<dbReference type="RefSeq" id="WP_378111656.1">
    <property type="nucleotide sequence ID" value="NZ_JBHSNC010000027.1"/>
</dbReference>
<feature type="signal peptide" evidence="1">
    <location>
        <begin position="1"/>
        <end position="25"/>
    </location>
</feature>
<name>A0ABW0R3D8_9BACL</name>
<proteinExistence type="predicted"/>
<feature type="domain" description="SLH" evidence="2">
    <location>
        <begin position="26"/>
        <end position="84"/>
    </location>
</feature>
<gene>
    <name evidence="3" type="ORF">ACFPQ4_09860</name>
</gene>
<dbReference type="PANTHER" id="PTHR43308">
    <property type="entry name" value="OUTER MEMBRANE PROTEIN ALPHA-RELATED"/>
    <property type="match status" value="1"/>
</dbReference>
<dbReference type="InterPro" id="IPR001119">
    <property type="entry name" value="SLH_dom"/>
</dbReference>
<evidence type="ECO:0000259" key="2">
    <source>
        <dbReference type="PROSITE" id="PS51272"/>
    </source>
</evidence>
<accession>A0ABW0R3D8</accession>
<organism evidence="3 4">
    <name type="scientific">Cohnella yongneupensis</name>
    <dbReference type="NCBI Taxonomy" id="425006"/>
    <lineage>
        <taxon>Bacteria</taxon>
        <taxon>Bacillati</taxon>
        <taxon>Bacillota</taxon>
        <taxon>Bacilli</taxon>
        <taxon>Bacillales</taxon>
        <taxon>Paenibacillaceae</taxon>
        <taxon>Cohnella</taxon>
    </lineage>
</organism>
<dbReference type="InterPro" id="IPR051465">
    <property type="entry name" value="Cell_Envelope_Struct_Comp"/>
</dbReference>
<keyword evidence="1" id="KW-0732">Signal</keyword>
<feature type="domain" description="SLH" evidence="2">
    <location>
        <begin position="150"/>
        <end position="207"/>
    </location>
</feature>
<feature type="chain" id="PRO_5045929131" evidence="1">
    <location>
        <begin position="26"/>
        <end position="207"/>
    </location>
</feature>
<dbReference type="PROSITE" id="PS51272">
    <property type="entry name" value="SLH"/>
    <property type="match status" value="3"/>
</dbReference>
<evidence type="ECO:0000256" key="1">
    <source>
        <dbReference type="SAM" id="SignalP"/>
    </source>
</evidence>
<reference evidence="4" key="1">
    <citation type="journal article" date="2019" name="Int. J. Syst. Evol. Microbiol.">
        <title>The Global Catalogue of Microorganisms (GCM) 10K type strain sequencing project: providing services to taxonomists for standard genome sequencing and annotation.</title>
        <authorList>
            <consortium name="The Broad Institute Genomics Platform"/>
            <consortium name="The Broad Institute Genome Sequencing Center for Infectious Disease"/>
            <person name="Wu L."/>
            <person name="Ma J."/>
        </authorList>
    </citation>
    <scope>NUCLEOTIDE SEQUENCE [LARGE SCALE GENOMIC DNA]</scope>
    <source>
        <strain evidence="4">CGMCC 1.18578</strain>
    </source>
</reference>
<dbReference type="EMBL" id="JBHSNC010000027">
    <property type="protein sequence ID" value="MFC5529749.1"/>
    <property type="molecule type" value="Genomic_DNA"/>
</dbReference>
<comment type="caution">
    <text evidence="3">The sequence shown here is derived from an EMBL/GenBank/DDBJ whole genome shotgun (WGS) entry which is preliminary data.</text>
</comment>
<dbReference type="Pfam" id="PF00395">
    <property type="entry name" value="SLH"/>
    <property type="match status" value="3"/>
</dbReference>
<feature type="domain" description="SLH" evidence="2">
    <location>
        <begin position="85"/>
        <end position="148"/>
    </location>
</feature>
<keyword evidence="4" id="KW-1185">Reference proteome</keyword>
<protein>
    <submittedName>
        <fullName evidence="3">S-layer homology domain-containing protein</fullName>
    </submittedName>
</protein>
<evidence type="ECO:0000313" key="3">
    <source>
        <dbReference type="EMBL" id="MFC5529749.1"/>
    </source>
</evidence>
<evidence type="ECO:0000313" key="4">
    <source>
        <dbReference type="Proteomes" id="UP001596108"/>
    </source>
</evidence>
<sequence length="207" mass="22676">MRKINKSFALLLVCCLIASLLTAFTAPQKTYEDARRSWAWATLKQWLDNGWLHGYADGMLRPEQPISRAEYAAIVNRAFGLSETSSVSYSDVKASDWYYDDIAKAVKAGYVIGFEDGSFKPGQAVNRQEAALILATFLRLDLSRDDVARFGDAADIDDASWGAVAVLLAQNLIQGFPDGTFRPKKPMTRASAIVMIDAAVRSGMAAP</sequence>
<dbReference type="Proteomes" id="UP001596108">
    <property type="component" value="Unassembled WGS sequence"/>
</dbReference>